<organism evidence="3 4">
    <name type="scientific">Clathrus columnatus</name>
    <dbReference type="NCBI Taxonomy" id="1419009"/>
    <lineage>
        <taxon>Eukaryota</taxon>
        <taxon>Fungi</taxon>
        <taxon>Dikarya</taxon>
        <taxon>Basidiomycota</taxon>
        <taxon>Agaricomycotina</taxon>
        <taxon>Agaricomycetes</taxon>
        <taxon>Phallomycetidae</taxon>
        <taxon>Phallales</taxon>
        <taxon>Clathraceae</taxon>
        <taxon>Clathrus</taxon>
    </lineage>
</organism>
<evidence type="ECO:0000313" key="4">
    <source>
        <dbReference type="Proteomes" id="UP001050691"/>
    </source>
</evidence>
<sequence>MVSTVALGGTASNHKIARIGHGLMMMTWVPNPVPDEQAFEAIKQGVDAAGGAKVLLNSGEFYGQNWSEANLELLARFYKKYPEYIDRTVLCVKGGRSPEGNMDSSLKNLRRSIDNINAKLENTKRVDIFESARVDSSLSIEEAIKNFKVLIDEGKFDHIGLSECSAETLRRANAVHPIASVEIEVSPWSYEEETKKVIATANELNITVLAYSPLGRGFLTGQITKAEDIPEGDFRKHLDRFQPENFSHNLQLVDALKALATRRGVTPGQLALAWVCSLGDHVVPIPGSSKNTRTLENLAANEIMLTKEEQGEINAVLEKFSVKGGRASAIVAFHLNLNKRR</sequence>
<protein>
    <recommendedName>
        <fullName evidence="2">NADP-dependent oxidoreductase domain-containing protein</fullName>
    </recommendedName>
</protein>
<dbReference type="InterPro" id="IPR050791">
    <property type="entry name" value="Aldo-Keto_reductase"/>
</dbReference>
<dbReference type="Gene3D" id="3.20.20.100">
    <property type="entry name" value="NADP-dependent oxidoreductase domain"/>
    <property type="match status" value="1"/>
</dbReference>
<reference evidence="3" key="1">
    <citation type="submission" date="2021-10" db="EMBL/GenBank/DDBJ databases">
        <title>De novo Genome Assembly of Clathrus columnatus (Basidiomycota, Fungi) Using Illumina and Nanopore Sequence Data.</title>
        <authorList>
            <person name="Ogiso-Tanaka E."/>
            <person name="Itagaki H."/>
            <person name="Hosoya T."/>
            <person name="Hosaka K."/>
        </authorList>
    </citation>
    <scope>NUCLEOTIDE SEQUENCE</scope>
    <source>
        <strain evidence="3">MO-923</strain>
    </source>
</reference>
<dbReference type="PANTHER" id="PTHR43625:SF78">
    <property type="entry name" value="PYRIDOXAL REDUCTASE-RELATED"/>
    <property type="match status" value="1"/>
</dbReference>
<keyword evidence="4" id="KW-1185">Reference proteome</keyword>
<dbReference type="SUPFAM" id="SSF51430">
    <property type="entry name" value="NAD(P)-linked oxidoreductase"/>
    <property type="match status" value="1"/>
</dbReference>
<feature type="domain" description="NADP-dependent oxidoreductase" evidence="2">
    <location>
        <begin position="18"/>
        <end position="317"/>
    </location>
</feature>
<dbReference type="AlphaFoldDB" id="A0AAV5ANX7"/>
<gene>
    <name evidence="3" type="ORF">Clacol_008805</name>
</gene>
<dbReference type="InterPro" id="IPR036812">
    <property type="entry name" value="NAD(P)_OxRdtase_dom_sf"/>
</dbReference>
<evidence type="ECO:0000256" key="1">
    <source>
        <dbReference type="ARBA" id="ARBA00023002"/>
    </source>
</evidence>
<evidence type="ECO:0000313" key="3">
    <source>
        <dbReference type="EMBL" id="GJJ14540.1"/>
    </source>
</evidence>
<proteinExistence type="predicted"/>
<evidence type="ECO:0000259" key="2">
    <source>
        <dbReference type="Pfam" id="PF00248"/>
    </source>
</evidence>
<dbReference type="CDD" id="cd19077">
    <property type="entry name" value="AKR_AKR8A1-2"/>
    <property type="match status" value="1"/>
</dbReference>
<dbReference type="Proteomes" id="UP001050691">
    <property type="component" value="Unassembled WGS sequence"/>
</dbReference>
<name>A0AAV5ANX7_9AGAM</name>
<dbReference type="EMBL" id="BPWL01000010">
    <property type="protein sequence ID" value="GJJ14540.1"/>
    <property type="molecule type" value="Genomic_DNA"/>
</dbReference>
<keyword evidence="1" id="KW-0560">Oxidoreductase</keyword>
<dbReference type="PANTHER" id="PTHR43625">
    <property type="entry name" value="AFLATOXIN B1 ALDEHYDE REDUCTASE"/>
    <property type="match status" value="1"/>
</dbReference>
<dbReference type="GO" id="GO:0016491">
    <property type="term" value="F:oxidoreductase activity"/>
    <property type="evidence" value="ECO:0007669"/>
    <property type="project" value="UniProtKB-KW"/>
</dbReference>
<dbReference type="InterPro" id="IPR023210">
    <property type="entry name" value="NADP_OxRdtase_dom"/>
</dbReference>
<dbReference type="GO" id="GO:0005737">
    <property type="term" value="C:cytoplasm"/>
    <property type="evidence" value="ECO:0007669"/>
    <property type="project" value="TreeGrafter"/>
</dbReference>
<comment type="caution">
    <text evidence="3">The sequence shown here is derived from an EMBL/GenBank/DDBJ whole genome shotgun (WGS) entry which is preliminary data.</text>
</comment>
<accession>A0AAV5ANX7</accession>
<dbReference type="Pfam" id="PF00248">
    <property type="entry name" value="Aldo_ket_red"/>
    <property type="match status" value="1"/>
</dbReference>